<keyword evidence="5" id="KW-0808">Transferase</keyword>
<evidence type="ECO:0000256" key="13">
    <source>
        <dbReference type="ARBA" id="ARBA00023209"/>
    </source>
</evidence>
<gene>
    <name evidence="20" type="ORF">UX39_C0031G0006</name>
</gene>
<dbReference type="Gene3D" id="1.10.287.3610">
    <property type="match status" value="1"/>
</dbReference>
<evidence type="ECO:0000256" key="6">
    <source>
        <dbReference type="ARBA" id="ARBA00022692"/>
    </source>
</evidence>
<comment type="caution">
    <text evidence="20">The sequence shown here is derived from an EMBL/GenBank/DDBJ whole genome shotgun (WGS) entry which is preliminary data.</text>
</comment>
<evidence type="ECO:0000256" key="19">
    <source>
        <dbReference type="SAM" id="Phobius"/>
    </source>
</evidence>
<keyword evidence="18" id="KW-0460">Magnesium</keyword>
<feature type="binding site" evidence="16">
    <location>
        <position position="68"/>
    </location>
    <ligand>
        <name>substrate</name>
    </ligand>
</feature>
<keyword evidence="3" id="KW-1003">Cell membrane</keyword>
<keyword evidence="14" id="KW-1208">Phospholipid metabolism</keyword>
<evidence type="ECO:0000256" key="15">
    <source>
        <dbReference type="PIRSR" id="PIRSR600829-1"/>
    </source>
</evidence>
<feature type="transmembrane region" description="Helical" evidence="19">
    <location>
        <begin position="95"/>
        <end position="119"/>
    </location>
</feature>
<evidence type="ECO:0000256" key="17">
    <source>
        <dbReference type="PIRSR" id="PIRSR600829-3"/>
    </source>
</evidence>
<evidence type="ECO:0000256" key="14">
    <source>
        <dbReference type="ARBA" id="ARBA00023264"/>
    </source>
</evidence>
<keyword evidence="6 19" id="KW-0812">Transmembrane</keyword>
<comment type="subcellular location">
    <subcellularLocation>
        <location evidence="1">Cell membrane</location>
        <topology evidence="1">Multi-pass membrane protein</topology>
    </subcellularLocation>
</comment>
<keyword evidence="7 17" id="KW-0547">Nucleotide-binding</keyword>
<evidence type="ECO:0000256" key="7">
    <source>
        <dbReference type="ARBA" id="ARBA00022741"/>
    </source>
</evidence>
<evidence type="ECO:0000256" key="4">
    <source>
        <dbReference type="ARBA" id="ARBA00022516"/>
    </source>
</evidence>
<dbReference type="InterPro" id="IPR036945">
    <property type="entry name" value="DAGK_sf"/>
</dbReference>
<evidence type="ECO:0000256" key="12">
    <source>
        <dbReference type="ARBA" id="ARBA00023136"/>
    </source>
</evidence>
<evidence type="ECO:0000256" key="18">
    <source>
        <dbReference type="PIRSR" id="PIRSR600829-4"/>
    </source>
</evidence>
<feature type="binding site" evidence="17">
    <location>
        <position position="75"/>
    </location>
    <ligand>
        <name>ATP</name>
        <dbReference type="ChEBI" id="CHEBI:30616"/>
    </ligand>
</feature>
<evidence type="ECO:0000256" key="5">
    <source>
        <dbReference type="ARBA" id="ARBA00022679"/>
    </source>
</evidence>
<evidence type="ECO:0000313" key="20">
    <source>
        <dbReference type="EMBL" id="KKU25386.1"/>
    </source>
</evidence>
<accession>A0A0G1NY20</accession>
<comment type="similarity">
    <text evidence="2">Belongs to the bacterial diacylglycerol kinase family.</text>
</comment>
<organism evidence="20 21">
    <name type="scientific">Candidatus Magasanikbacteria bacterium GW2011_GWA2_46_17</name>
    <dbReference type="NCBI Taxonomy" id="1619042"/>
    <lineage>
        <taxon>Bacteria</taxon>
        <taxon>Candidatus Magasanikiibacteriota</taxon>
    </lineage>
</organism>
<keyword evidence="10 19" id="KW-1133">Transmembrane helix</keyword>
<keyword evidence="8 20" id="KW-0418">Kinase</keyword>
<dbReference type="GO" id="GO:0005524">
    <property type="term" value="F:ATP binding"/>
    <property type="evidence" value="ECO:0007669"/>
    <property type="project" value="UniProtKB-KW"/>
</dbReference>
<keyword evidence="11" id="KW-0443">Lipid metabolism</keyword>
<keyword evidence="18" id="KW-0479">Metal-binding</keyword>
<evidence type="ECO:0000256" key="11">
    <source>
        <dbReference type="ARBA" id="ARBA00023098"/>
    </source>
</evidence>
<feature type="active site" description="Proton acceptor" evidence="15">
    <location>
        <position position="68"/>
    </location>
</feature>
<feature type="binding site" evidence="17">
    <location>
        <position position="27"/>
    </location>
    <ligand>
        <name>ATP</name>
        <dbReference type="ChEBI" id="CHEBI:30616"/>
    </ligand>
</feature>
<dbReference type="CDD" id="cd14263">
    <property type="entry name" value="DAGK_IM_like"/>
    <property type="match status" value="1"/>
</dbReference>
<keyword evidence="13" id="KW-0594">Phospholipid biosynthesis</keyword>
<dbReference type="EMBL" id="LCMA01000031">
    <property type="protein sequence ID" value="KKU25386.1"/>
    <property type="molecule type" value="Genomic_DNA"/>
</dbReference>
<dbReference type="PANTHER" id="PTHR34299:SF1">
    <property type="entry name" value="DIACYLGLYCEROL KINASE"/>
    <property type="match status" value="1"/>
</dbReference>
<keyword evidence="4" id="KW-0444">Lipid biosynthesis</keyword>
<comment type="cofactor">
    <cofactor evidence="18">
        <name>Mg(2+)</name>
        <dbReference type="ChEBI" id="CHEBI:18420"/>
    </cofactor>
    <text evidence="18">Mn(2+), Zn(2+), Cd(2+) and Co(2+) support activity to lesser extents.</text>
</comment>
<dbReference type="GO" id="GO:0008654">
    <property type="term" value="P:phospholipid biosynthetic process"/>
    <property type="evidence" value="ECO:0007669"/>
    <property type="project" value="UniProtKB-KW"/>
</dbReference>
<feature type="transmembrane region" description="Helical" evidence="19">
    <location>
        <begin position="30"/>
        <end position="49"/>
    </location>
</feature>
<name>A0A0G1NY20_9BACT</name>
<evidence type="ECO:0000256" key="9">
    <source>
        <dbReference type="ARBA" id="ARBA00022840"/>
    </source>
</evidence>
<feature type="binding site" evidence="18">
    <location>
        <position position="75"/>
    </location>
    <ligand>
        <name>a divalent metal cation</name>
        <dbReference type="ChEBI" id="CHEBI:60240"/>
    </ligand>
</feature>
<dbReference type="InterPro" id="IPR000829">
    <property type="entry name" value="DAGK"/>
</dbReference>
<proteinExistence type="inferred from homology"/>
<feature type="binding site" evidence="17">
    <location>
        <position position="15"/>
    </location>
    <ligand>
        <name>ATP</name>
        <dbReference type="ChEBI" id="CHEBI:30616"/>
    </ligand>
</feature>
<evidence type="ECO:0000256" key="10">
    <source>
        <dbReference type="ARBA" id="ARBA00022989"/>
    </source>
</evidence>
<evidence type="ECO:0000256" key="3">
    <source>
        <dbReference type="ARBA" id="ARBA00022475"/>
    </source>
</evidence>
<evidence type="ECO:0000313" key="21">
    <source>
        <dbReference type="Proteomes" id="UP000034175"/>
    </source>
</evidence>
<keyword evidence="9 17" id="KW-0067">ATP-binding</keyword>
<dbReference type="GO" id="GO:0046872">
    <property type="term" value="F:metal ion binding"/>
    <property type="evidence" value="ECO:0007669"/>
    <property type="project" value="UniProtKB-KW"/>
</dbReference>
<reference evidence="20 21" key="1">
    <citation type="journal article" date="2015" name="Nature">
        <title>rRNA introns, odd ribosomes, and small enigmatic genomes across a large radiation of phyla.</title>
        <authorList>
            <person name="Brown C.T."/>
            <person name="Hug L.A."/>
            <person name="Thomas B.C."/>
            <person name="Sharon I."/>
            <person name="Castelle C.J."/>
            <person name="Singh A."/>
            <person name="Wilkins M.J."/>
            <person name="Williams K.H."/>
            <person name="Banfield J.F."/>
        </authorList>
    </citation>
    <scope>NUCLEOTIDE SEQUENCE [LARGE SCALE GENOMIC DNA]</scope>
</reference>
<dbReference type="AlphaFoldDB" id="A0A0G1NY20"/>
<dbReference type="GO" id="GO:0005886">
    <property type="term" value="C:plasma membrane"/>
    <property type="evidence" value="ECO:0007669"/>
    <property type="project" value="UniProtKB-SubCell"/>
</dbReference>
<feature type="transmembrane region" description="Helical" evidence="19">
    <location>
        <begin position="55"/>
        <end position="74"/>
    </location>
</feature>
<dbReference type="Pfam" id="PF01219">
    <property type="entry name" value="DAGK_prokar"/>
    <property type="match status" value="1"/>
</dbReference>
<evidence type="ECO:0000256" key="2">
    <source>
        <dbReference type="ARBA" id="ARBA00005967"/>
    </source>
</evidence>
<sequence length="120" mass="13561">MTAQSVKNLGKSFKYAASGFAYVFKHERNFRIQVVAAVLVIILMIVFPLRTLERIALSLVITFVLVLELINTIMEKIVDILKPRIHHYVEIIKDMMAAAVLIASVGALVVGLLIFWPYLF</sequence>
<feature type="binding site" evidence="18">
    <location>
        <position position="27"/>
    </location>
    <ligand>
        <name>a divalent metal cation</name>
        <dbReference type="ChEBI" id="CHEBI:60240"/>
    </ligand>
</feature>
<dbReference type="Proteomes" id="UP000034175">
    <property type="component" value="Unassembled WGS sequence"/>
</dbReference>
<evidence type="ECO:0000256" key="8">
    <source>
        <dbReference type="ARBA" id="ARBA00022777"/>
    </source>
</evidence>
<feature type="binding site" evidence="16">
    <location>
        <position position="54"/>
    </location>
    <ligand>
        <name>substrate</name>
    </ligand>
</feature>
<evidence type="ECO:0000256" key="1">
    <source>
        <dbReference type="ARBA" id="ARBA00004651"/>
    </source>
</evidence>
<dbReference type="PANTHER" id="PTHR34299">
    <property type="entry name" value="DIACYLGLYCEROL KINASE"/>
    <property type="match status" value="1"/>
</dbReference>
<protein>
    <submittedName>
        <fullName evidence="20">Prokaryotic diacylglycerol kinase</fullName>
    </submittedName>
</protein>
<feature type="binding site" evidence="17">
    <location>
        <begin position="93"/>
        <end position="94"/>
    </location>
    <ligand>
        <name>ATP</name>
        <dbReference type="ChEBI" id="CHEBI:30616"/>
    </ligand>
</feature>
<evidence type="ECO:0000256" key="16">
    <source>
        <dbReference type="PIRSR" id="PIRSR600829-2"/>
    </source>
</evidence>
<dbReference type="GO" id="GO:0016301">
    <property type="term" value="F:kinase activity"/>
    <property type="evidence" value="ECO:0007669"/>
    <property type="project" value="UniProtKB-KW"/>
</dbReference>
<keyword evidence="12 19" id="KW-0472">Membrane</keyword>